<dbReference type="GO" id="GO:0000162">
    <property type="term" value="P:L-tryptophan biosynthetic process"/>
    <property type="evidence" value="ECO:0007669"/>
    <property type="project" value="UniProtKB-KW"/>
</dbReference>
<organism evidence="6 7">
    <name type="scientific">marine gamma proteobacterium HTCC2143</name>
    <dbReference type="NCBI Taxonomy" id="247633"/>
    <lineage>
        <taxon>Bacteria</taxon>
        <taxon>Pseudomonadati</taxon>
        <taxon>Pseudomonadota</taxon>
        <taxon>Gammaproteobacteria</taxon>
        <taxon>Cellvibrionales</taxon>
        <taxon>Spongiibacteraceae</taxon>
        <taxon>BD1-7 clade</taxon>
    </lineage>
</organism>
<dbReference type="STRING" id="247633.GP2143_06574"/>
<gene>
    <name evidence="6" type="ORF">GP2143_06574</name>
</gene>
<dbReference type="NCBIfam" id="NF006564">
    <property type="entry name" value="PRK09071.1"/>
    <property type="match status" value="1"/>
</dbReference>
<feature type="domain" description="Glycosyl transferase family 3 N-terminal" evidence="5">
    <location>
        <begin position="1"/>
        <end position="41"/>
    </location>
</feature>
<accession>A0YGR8</accession>
<keyword evidence="1 6" id="KW-0328">Glycosyltransferase</keyword>
<keyword evidence="3" id="KW-0057">Aromatic amino acid biosynthesis</keyword>
<evidence type="ECO:0000313" key="7">
    <source>
        <dbReference type="Proteomes" id="UP000004931"/>
    </source>
</evidence>
<dbReference type="InterPro" id="IPR036320">
    <property type="entry name" value="Glycosyl_Trfase_fam3_N_dom_sf"/>
</dbReference>
<comment type="caution">
    <text evidence="6">The sequence shown here is derived from an EMBL/GenBank/DDBJ whole genome shotgun (WGS) entry which is preliminary data.</text>
</comment>
<dbReference type="SUPFAM" id="SSF47648">
    <property type="entry name" value="Nucleoside phosphorylase/phosphoribosyltransferase N-terminal domain"/>
    <property type="match status" value="1"/>
</dbReference>
<dbReference type="GO" id="GO:0004048">
    <property type="term" value="F:anthranilate phosphoribosyltransferase activity"/>
    <property type="evidence" value="ECO:0007669"/>
    <property type="project" value="InterPro"/>
</dbReference>
<dbReference type="Proteomes" id="UP000004931">
    <property type="component" value="Unassembled WGS sequence"/>
</dbReference>
<dbReference type="SUPFAM" id="SSF52418">
    <property type="entry name" value="Nucleoside phosphorylase/phosphoribosyltransferase catalytic domain"/>
    <property type="match status" value="1"/>
</dbReference>
<dbReference type="PANTHER" id="PTHR43285">
    <property type="entry name" value="ANTHRANILATE PHOSPHORIBOSYLTRANSFERASE"/>
    <property type="match status" value="1"/>
</dbReference>
<evidence type="ECO:0000256" key="1">
    <source>
        <dbReference type="ARBA" id="ARBA00022676"/>
    </source>
</evidence>
<keyword evidence="3" id="KW-0822">Tryptophan biosynthesis</keyword>
<dbReference type="AlphaFoldDB" id="A0YGR8"/>
<dbReference type="InterPro" id="IPR017459">
    <property type="entry name" value="Glycosyl_Trfase_fam3_N_dom"/>
</dbReference>
<evidence type="ECO:0000256" key="3">
    <source>
        <dbReference type="ARBA" id="ARBA00022822"/>
    </source>
</evidence>
<reference evidence="6 7" key="1">
    <citation type="journal article" date="2010" name="J. Bacteriol.">
        <title>Genome sequence of the oligotrophic marine Gammaproteobacterium HTCC2143, isolated from the Oregon Coast.</title>
        <authorList>
            <person name="Oh H.M."/>
            <person name="Kang I."/>
            <person name="Ferriera S."/>
            <person name="Giovannoni S.J."/>
            <person name="Cho J.C."/>
        </authorList>
    </citation>
    <scope>NUCLEOTIDE SEQUENCE [LARGE SCALE GENOMIC DNA]</scope>
    <source>
        <strain evidence="6 7">HTCC2143</strain>
    </source>
</reference>
<sequence length="297" mass="33398">MGMVLRGEVEDIQLGAFLMLLRVNEETAEELAGFTEAVRDHIAKPAQAIAVDLDWSSYAGKKRVLPWFLLSSFLLAENGYRIFMHGTSGHTAGRMYTEQVLHELGVISAKSWQEVSTQLDGSLFSYMSLESFCPELHQIIGYRQYLGLRSPVHTLSRLINPLAAPHSIQSVFHPAYGASHQQAAKLLRQPNAAVFKGEGGEIERKPEASCAVKMIVDHCEIEQQWPKMLEGRQPQPDNLDPQQLVDVWRGLDPNFYAENAIIGTAAIAIMLLKKAPTQQQALSLAQHWWQHRDRSRF</sequence>
<dbReference type="InterPro" id="IPR005940">
    <property type="entry name" value="Anthranilate_Pribosyl_Tfrase"/>
</dbReference>
<name>A0YGR8_9GAMM</name>
<dbReference type="Pfam" id="PF00591">
    <property type="entry name" value="Glycos_transf_3"/>
    <property type="match status" value="1"/>
</dbReference>
<keyword evidence="2 6" id="KW-0808">Transferase</keyword>
<dbReference type="GO" id="GO:0005829">
    <property type="term" value="C:cytosol"/>
    <property type="evidence" value="ECO:0007669"/>
    <property type="project" value="TreeGrafter"/>
</dbReference>
<proteinExistence type="predicted"/>
<dbReference type="InterPro" id="IPR035902">
    <property type="entry name" value="Nuc_phospho_transferase"/>
</dbReference>
<feature type="domain" description="Glycosyl transferase family 3" evidence="4">
    <location>
        <begin position="70"/>
        <end position="216"/>
    </location>
</feature>
<evidence type="ECO:0000256" key="2">
    <source>
        <dbReference type="ARBA" id="ARBA00022679"/>
    </source>
</evidence>
<protein>
    <submittedName>
        <fullName evidence="6">Anthranilate phosphoribosyltransferase</fullName>
    </submittedName>
</protein>
<keyword evidence="7" id="KW-1185">Reference proteome</keyword>
<dbReference type="PANTHER" id="PTHR43285:SF4">
    <property type="entry name" value="TRANSFERASE"/>
    <property type="match status" value="1"/>
</dbReference>
<dbReference type="eggNOG" id="COG0547">
    <property type="taxonomic scope" value="Bacteria"/>
</dbReference>
<evidence type="ECO:0000313" key="6">
    <source>
        <dbReference type="EMBL" id="EAW29936.1"/>
    </source>
</evidence>
<keyword evidence="3" id="KW-0028">Amino-acid biosynthesis</keyword>
<dbReference type="InterPro" id="IPR000312">
    <property type="entry name" value="Glycosyl_Trfase_fam3"/>
</dbReference>
<dbReference type="Gene3D" id="3.40.1030.10">
    <property type="entry name" value="Nucleoside phosphorylase/phosphoribosyltransferase catalytic domain"/>
    <property type="match status" value="1"/>
</dbReference>
<dbReference type="Gene3D" id="1.20.970.10">
    <property type="entry name" value="Transferase, Pyrimidine Nucleoside Phosphorylase, Chain C"/>
    <property type="match status" value="1"/>
</dbReference>
<dbReference type="EMBL" id="AAVT01000012">
    <property type="protein sequence ID" value="EAW29936.1"/>
    <property type="molecule type" value="Genomic_DNA"/>
</dbReference>
<evidence type="ECO:0000259" key="5">
    <source>
        <dbReference type="Pfam" id="PF02885"/>
    </source>
</evidence>
<dbReference type="Pfam" id="PF02885">
    <property type="entry name" value="Glycos_trans_3N"/>
    <property type="match status" value="1"/>
</dbReference>
<evidence type="ECO:0000259" key="4">
    <source>
        <dbReference type="Pfam" id="PF00591"/>
    </source>
</evidence>